<evidence type="ECO:0000256" key="8">
    <source>
        <dbReference type="ARBA" id="ARBA00022777"/>
    </source>
</evidence>
<dbReference type="RefSeq" id="WP_160633967.1">
    <property type="nucleotide sequence ID" value="NZ_WWNE01000012.1"/>
</dbReference>
<keyword evidence="6 19" id="KW-0812">Transmembrane</keyword>
<dbReference type="InterPro" id="IPR036945">
    <property type="entry name" value="DAGK_sf"/>
</dbReference>
<comment type="similarity">
    <text evidence="2">Belongs to the bacterial diacylglycerol kinase family.</text>
</comment>
<dbReference type="Pfam" id="PF01219">
    <property type="entry name" value="DAGK_prokar"/>
    <property type="match status" value="1"/>
</dbReference>
<feature type="binding site" evidence="16">
    <location>
        <position position="70"/>
    </location>
    <ligand>
        <name>substrate</name>
    </ligand>
</feature>
<feature type="active site" description="Proton acceptor" evidence="15">
    <location>
        <position position="70"/>
    </location>
</feature>
<dbReference type="AlphaFoldDB" id="A0A6N9NJZ9"/>
<evidence type="ECO:0000256" key="15">
    <source>
        <dbReference type="PIRSR" id="PIRSR600829-1"/>
    </source>
</evidence>
<dbReference type="PANTHER" id="PTHR34299">
    <property type="entry name" value="DIACYLGLYCEROL KINASE"/>
    <property type="match status" value="1"/>
</dbReference>
<keyword evidence="14" id="KW-1208">Phospholipid metabolism</keyword>
<dbReference type="GO" id="GO:0008654">
    <property type="term" value="P:phospholipid biosynthetic process"/>
    <property type="evidence" value="ECO:0007669"/>
    <property type="project" value="UniProtKB-KW"/>
</dbReference>
<keyword evidence="13" id="KW-0594">Phospholipid biosynthesis</keyword>
<feature type="binding site" evidence="17">
    <location>
        <position position="17"/>
    </location>
    <ligand>
        <name>ATP</name>
        <dbReference type="ChEBI" id="CHEBI:30616"/>
    </ligand>
</feature>
<keyword evidence="11" id="KW-0443">Lipid metabolism</keyword>
<dbReference type="Gene3D" id="1.10.287.3610">
    <property type="match status" value="1"/>
</dbReference>
<evidence type="ECO:0000256" key="13">
    <source>
        <dbReference type="ARBA" id="ARBA00023209"/>
    </source>
</evidence>
<comment type="caution">
    <text evidence="20">The sequence shown here is derived from an EMBL/GenBank/DDBJ whole genome shotgun (WGS) entry which is preliminary data.</text>
</comment>
<name>A0A6N9NJZ9_9FLAO</name>
<reference evidence="20 21" key="1">
    <citation type="submission" date="2019-12" db="EMBL/GenBank/DDBJ databases">
        <authorList>
            <person name="Zhao J."/>
        </authorList>
    </citation>
    <scope>NUCLEOTIDE SEQUENCE [LARGE SCALE GENOMIC DNA]</scope>
    <source>
        <strain evidence="20 21">S-15</strain>
    </source>
</reference>
<accession>A0A6N9NJZ9</accession>
<evidence type="ECO:0000256" key="9">
    <source>
        <dbReference type="ARBA" id="ARBA00022840"/>
    </source>
</evidence>
<evidence type="ECO:0000256" key="10">
    <source>
        <dbReference type="ARBA" id="ARBA00022989"/>
    </source>
</evidence>
<evidence type="ECO:0000256" key="11">
    <source>
        <dbReference type="ARBA" id="ARBA00023098"/>
    </source>
</evidence>
<sequence>MKPTKFSIHSRMQSFKYAFQGLITFFQKEHNAKIHLFCALLTVIVGIITQLSPLEWIVISFSISSVITTELINTSIEGIADFISPERNQAIKQIKDIAAAAVLITAISSAIAGGIIFIPKILEAIFLP</sequence>
<dbReference type="GO" id="GO:0016301">
    <property type="term" value="F:kinase activity"/>
    <property type="evidence" value="ECO:0007669"/>
    <property type="project" value="UniProtKB-KW"/>
</dbReference>
<keyword evidence="8 20" id="KW-0418">Kinase</keyword>
<dbReference type="GO" id="GO:0005886">
    <property type="term" value="C:plasma membrane"/>
    <property type="evidence" value="ECO:0007669"/>
    <property type="project" value="UniProtKB-SubCell"/>
</dbReference>
<keyword evidence="10 19" id="KW-1133">Transmembrane helix</keyword>
<dbReference type="GO" id="GO:0005524">
    <property type="term" value="F:ATP binding"/>
    <property type="evidence" value="ECO:0007669"/>
    <property type="project" value="UniProtKB-KW"/>
</dbReference>
<evidence type="ECO:0000256" key="18">
    <source>
        <dbReference type="PIRSR" id="PIRSR600829-4"/>
    </source>
</evidence>
<evidence type="ECO:0000256" key="7">
    <source>
        <dbReference type="ARBA" id="ARBA00022741"/>
    </source>
</evidence>
<dbReference type="InterPro" id="IPR033717">
    <property type="entry name" value="UDPK"/>
</dbReference>
<proteinExistence type="inferred from homology"/>
<keyword evidence="21" id="KW-1185">Reference proteome</keyword>
<feature type="transmembrane region" description="Helical" evidence="19">
    <location>
        <begin position="97"/>
        <end position="118"/>
    </location>
</feature>
<dbReference type="PANTHER" id="PTHR34299:SF1">
    <property type="entry name" value="DIACYLGLYCEROL KINASE"/>
    <property type="match status" value="1"/>
</dbReference>
<evidence type="ECO:0000256" key="17">
    <source>
        <dbReference type="PIRSR" id="PIRSR600829-3"/>
    </source>
</evidence>
<evidence type="ECO:0000256" key="16">
    <source>
        <dbReference type="PIRSR" id="PIRSR600829-2"/>
    </source>
</evidence>
<evidence type="ECO:0000256" key="12">
    <source>
        <dbReference type="ARBA" id="ARBA00023136"/>
    </source>
</evidence>
<feature type="binding site" evidence="17">
    <location>
        <position position="77"/>
    </location>
    <ligand>
        <name>ATP</name>
        <dbReference type="ChEBI" id="CHEBI:30616"/>
    </ligand>
</feature>
<feature type="binding site" evidence="17">
    <location>
        <begin position="95"/>
        <end position="96"/>
    </location>
    <ligand>
        <name>ATP</name>
        <dbReference type="ChEBI" id="CHEBI:30616"/>
    </ligand>
</feature>
<evidence type="ECO:0000256" key="3">
    <source>
        <dbReference type="ARBA" id="ARBA00022475"/>
    </source>
</evidence>
<keyword evidence="18" id="KW-0479">Metal-binding</keyword>
<evidence type="ECO:0000256" key="19">
    <source>
        <dbReference type="SAM" id="Phobius"/>
    </source>
</evidence>
<evidence type="ECO:0000313" key="21">
    <source>
        <dbReference type="Proteomes" id="UP000470771"/>
    </source>
</evidence>
<evidence type="ECO:0000256" key="14">
    <source>
        <dbReference type="ARBA" id="ARBA00023264"/>
    </source>
</evidence>
<evidence type="ECO:0000256" key="1">
    <source>
        <dbReference type="ARBA" id="ARBA00004651"/>
    </source>
</evidence>
<evidence type="ECO:0000313" key="20">
    <source>
        <dbReference type="EMBL" id="NBG67016.1"/>
    </source>
</evidence>
<gene>
    <name evidence="20" type="ORF">GQN54_12880</name>
</gene>
<organism evidence="20 21">
    <name type="scientific">Acidiluteibacter ferrifornacis</name>
    <dbReference type="NCBI Taxonomy" id="2692424"/>
    <lineage>
        <taxon>Bacteria</taxon>
        <taxon>Pseudomonadati</taxon>
        <taxon>Bacteroidota</taxon>
        <taxon>Flavobacteriia</taxon>
        <taxon>Flavobacteriales</taxon>
        <taxon>Cryomorphaceae</taxon>
        <taxon>Acidiluteibacter</taxon>
    </lineage>
</organism>
<keyword evidence="7 17" id="KW-0547">Nucleotide-binding</keyword>
<evidence type="ECO:0000256" key="6">
    <source>
        <dbReference type="ARBA" id="ARBA00022692"/>
    </source>
</evidence>
<comment type="cofactor">
    <cofactor evidence="18">
        <name>Mg(2+)</name>
        <dbReference type="ChEBI" id="CHEBI:18420"/>
    </cofactor>
    <text evidence="18">Mn(2+), Zn(2+), Cd(2+) and Co(2+) support activity to lesser extents.</text>
</comment>
<evidence type="ECO:0000256" key="2">
    <source>
        <dbReference type="ARBA" id="ARBA00005967"/>
    </source>
</evidence>
<keyword evidence="12 19" id="KW-0472">Membrane</keyword>
<keyword evidence="3" id="KW-1003">Cell membrane</keyword>
<keyword evidence="4" id="KW-0444">Lipid biosynthesis</keyword>
<evidence type="ECO:0000256" key="5">
    <source>
        <dbReference type="ARBA" id="ARBA00022679"/>
    </source>
</evidence>
<comment type="subcellular location">
    <subcellularLocation>
        <location evidence="1">Cell membrane</location>
        <topology evidence="1">Multi-pass membrane protein</topology>
    </subcellularLocation>
</comment>
<keyword evidence="9 17" id="KW-0067">ATP-binding</keyword>
<dbReference type="InterPro" id="IPR000829">
    <property type="entry name" value="DAGK"/>
</dbReference>
<evidence type="ECO:0000256" key="4">
    <source>
        <dbReference type="ARBA" id="ARBA00022516"/>
    </source>
</evidence>
<feature type="binding site" evidence="18">
    <location>
        <position position="29"/>
    </location>
    <ligand>
        <name>a divalent metal cation</name>
        <dbReference type="ChEBI" id="CHEBI:60240"/>
    </ligand>
</feature>
<dbReference type="EMBL" id="WWNE01000012">
    <property type="protein sequence ID" value="NBG67016.1"/>
    <property type="molecule type" value="Genomic_DNA"/>
</dbReference>
<feature type="binding site" evidence="17">
    <location>
        <position position="29"/>
    </location>
    <ligand>
        <name>ATP</name>
        <dbReference type="ChEBI" id="CHEBI:30616"/>
    </ligand>
</feature>
<keyword evidence="5" id="KW-0808">Transferase</keyword>
<dbReference type="CDD" id="cd14265">
    <property type="entry name" value="UDPK_IM_like"/>
    <property type="match status" value="1"/>
</dbReference>
<dbReference type="Proteomes" id="UP000470771">
    <property type="component" value="Unassembled WGS sequence"/>
</dbReference>
<feature type="binding site" evidence="18">
    <location>
        <position position="77"/>
    </location>
    <ligand>
        <name>a divalent metal cation</name>
        <dbReference type="ChEBI" id="CHEBI:60240"/>
    </ligand>
</feature>
<protein>
    <submittedName>
        <fullName evidence="20">Diacylglycerol kinase family protein</fullName>
    </submittedName>
</protein>
<dbReference type="GO" id="GO:0046872">
    <property type="term" value="F:metal ion binding"/>
    <property type="evidence" value="ECO:0007669"/>
    <property type="project" value="UniProtKB-KW"/>
</dbReference>
<keyword evidence="18" id="KW-0460">Magnesium</keyword>